<dbReference type="AlphaFoldDB" id="A0A5S5C483"/>
<keyword evidence="2" id="KW-1185">Reference proteome</keyword>
<protein>
    <submittedName>
        <fullName evidence="1">Uncharacterized protein</fullName>
    </submittedName>
</protein>
<gene>
    <name evidence="1" type="ORF">BCM02_106425</name>
</gene>
<evidence type="ECO:0000313" key="1">
    <source>
        <dbReference type="EMBL" id="TYP74144.1"/>
    </source>
</evidence>
<organism evidence="1 2">
    <name type="scientific">Paenibacillus methanolicus</name>
    <dbReference type="NCBI Taxonomy" id="582686"/>
    <lineage>
        <taxon>Bacteria</taxon>
        <taxon>Bacillati</taxon>
        <taxon>Bacillota</taxon>
        <taxon>Bacilli</taxon>
        <taxon>Bacillales</taxon>
        <taxon>Paenibacillaceae</taxon>
        <taxon>Paenibacillus</taxon>
    </lineage>
</organism>
<evidence type="ECO:0000313" key="2">
    <source>
        <dbReference type="Proteomes" id="UP000323257"/>
    </source>
</evidence>
<dbReference type="Proteomes" id="UP000323257">
    <property type="component" value="Unassembled WGS sequence"/>
</dbReference>
<sequence length="179" mass="20536">MPLGDICCLCEFSRTFVFRHFHSARALVLPMNRDERQQGILNRRRFQPRLRFVPQYADQFPEWYLTAQCLPEKGRAVWTSVSNSRICSFRKSTCVSMVFNIIRWWGLMLPRKANSSSSFFFLSVRRAKAASFSGSSSPSIMALIISRLLTPIMSETTAASLMLAPSKTFCTRLCSRDRS</sequence>
<comment type="caution">
    <text evidence="1">The sequence shown here is derived from an EMBL/GenBank/DDBJ whole genome shotgun (WGS) entry which is preliminary data.</text>
</comment>
<name>A0A5S5C483_9BACL</name>
<reference evidence="1 2" key="1">
    <citation type="submission" date="2019-07" db="EMBL/GenBank/DDBJ databases">
        <title>Genomic Encyclopedia of Type Strains, Phase III (KMG-III): the genomes of soil and plant-associated and newly described type strains.</title>
        <authorList>
            <person name="Whitman W."/>
        </authorList>
    </citation>
    <scope>NUCLEOTIDE SEQUENCE [LARGE SCALE GENOMIC DNA]</scope>
    <source>
        <strain evidence="1 2">BL24</strain>
    </source>
</reference>
<accession>A0A5S5C483</accession>
<proteinExistence type="predicted"/>
<dbReference type="EMBL" id="VNHS01000006">
    <property type="protein sequence ID" value="TYP74144.1"/>
    <property type="molecule type" value="Genomic_DNA"/>
</dbReference>